<reference evidence="6" key="1">
    <citation type="journal article" date="2019" name="Int. J. Syst. Evol. Microbiol.">
        <title>The Global Catalogue of Microorganisms (GCM) 10K type strain sequencing project: providing services to taxonomists for standard genome sequencing and annotation.</title>
        <authorList>
            <consortium name="The Broad Institute Genomics Platform"/>
            <consortium name="The Broad Institute Genome Sequencing Center for Infectious Disease"/>
            <person name="Wu L."/>
            <person name="Ma J."/>
        </authorList>
    </citation>
    <scope>NUCLEOTIDE SEQUENCE [LARGE SCALE GENOMIC DNA]</scope>
    <source>
        <strain evidence="6">JCM 6305</strain>
    </source>
</reference>
<dbReference type="Proteomes" id="UP001501638">
    <property type="component" value="Unassembled WGS sequence"/>
</dbReference>
<dbReference type="Gene3D" id="3.40.630.30">
    <property type="match status" value="1"/>
</dbReference>
<dbReference type="PANTHER" id="PTHR43792:SF8">
    <property type="entry name" value="[RIBOSOMAL PROTEIN US5]-ALANINE N-ACETYLTRANSFERASE"/>
    <property type="match status" value="1"/>
</dbReference>
<evidence type="ECO:0000313" key="6">
    <source>
        <dbReference type="Proteomes" id="UP001501638"/>
    </source>
</evidence>
<dbReference type="Pfam" id="PF13302">
    <property type="entry name" value="Acetyltransf_3"/>
    <property type="match status" value="1"/>
</dbReference>
<sequence length="188" mass="20582">MPELQRLHAGHAPAVLAFELANRAYFAASVPDRGDDFFDQFTDRYNALLAEQEAGICAFHVLVAEEGSVLGRFNLVDIEDHTAELGYRVAQHVAGRGVATATVRELCQLAAAQYRLRTLRASTVRRNTASQKVLAKAGFVPVGPADPAHLGGEPGTWYQRDLVHTILPGDRPRVTAWTQPAGRRRSRA</sequence>
<evidence type="ECO:0000256" key="2">
    <source>
        <dbReference type="ARBA" id="ARBA00023315"/>
    </source>
</evidence>
<dbReference type="RefSeq" id="WP_344327556.1">
    <property type="nucleotide sequence ID" value="NZ_BAAASZ010000035.1"/>
</dbReference>
<comment type="caution">
    <text evidence="5">The sequence shown here is derived from an EMBL/GenBank/DDBJ whole genome shotgun (WGS) entry which is preliminary data.</text>
</comment>
<dbReference type="InterPro" id="IPR051531">
    <property type="entry name" value="N-acetyltransferase"/>
</dbReference>
<keyword evidence="6" id="KW-1185">Reference proteome</keyword>
<comment type="similarity">
    <text evidence="3">Belongs to the acetyltransferase family. RimJ subfamily.</text>
</comment>
<dbReference type="PROSITE" id="PS51186">
    <property type="entry name" value="GNAT"/>
    <property type="match status" value="1"/>
</dbReference>
<accession>A0ABP5XSB0</accession>
<proteinExistence type="inferred from homology"/>
<organism evidence="5 6">
    <name type="scientific">Streptomyces macrosporus</name>
    <dbReference type="NCBI Taxonomy" id="44032"/>
    <lineage>
        <taxon>Bacteria</taxon>
        <taxon>Bacillati</taxon>
        <taxon>Actinomycetota</taxon>
        <taxon>Actinomycetes</taxon>
        <taxon>Kitasatosporales</taxon>
        <taxon>Streptomycetaceae</taxon>
        <taxon>Streptomyces</taxon>
    </lineage>
</organism>
<keyword evidence="2" id="KW-0012">Acyltransferase</keyword>
<dbReference type="SUPFAM" id="SSF55729">
    <property type="entry name" value="Acyl-CoA N-acyltransferases (Nat)"/>
    <property type="match status" value="1"/>
</dbReference>
<dbReference type="PANTHER" id="PTHR43792">
    <property type="entry name" value="GNAT FAMILY, PUTATIVE (AFU_ORTHOLOGUE AFUA_3G00765)-RELATED-RELATED"/>
    <property type="match status" value="1"/>
</dbReference>
<evidence type="ECO:0000256" key="1">
    <source>
        <dbReference type="ARBA" id="ARBA00022679"/>
    </source>
</evidence>
<name>A0ABP5XSB0_9ACTN</name>
<keyword evidence="1" id="KW-0808">Transferase</keyword>
<protein>
    <recommendedName>
        <fullName evidence="4">N-acetyltransferase domain-containing protein</fullName>
    </recommendedName>
</protein>
<evidence type="ECO:0000259" key="4">
    <source>
        <dbReference type="PROSITE" id="PS51186"/>
    </source>
</evidence>
<dbReference type="EMBL" id="BAAASZ010000035">
    <property type="protein sequence ID" value="GAA2459848.1"/>
    <property type="molecule type" value="Genomic_DNA"/>
</dbReference>
<gene>
    <name evidence="5" type="ORF">GCM10010405_50110</name>
</gene>
<feature type="domain" description="N-acetyltransferase" evidence="4">
    <location>
        <begin position="16"/>
        <end position="163"/>
    </location>
</feature>
<dbReference type="InterPro" id="IPR016181">
    <property type="entry name" value="Acyl_CoA_acyltransferase"/>
</dbReference>
<evidence type="ECO:0000256" key="3">
    <source>
        <dbReference type="ARBA" id="ARBA00038502"/>
    </source>
</evidence>
<dbReference type="InterPro" id="IPR000182">
    <property type="entry name" value="GNAT_dom"/>
</dbReference>
<evidence type="ECO:0000313" key="5">
    <source>
        <dbReference type="EMBL" id="GAA2459848.1"/>
    </source>
</evidence>